<dbReference type="Proteomes" id="UP000570361">
    <property type="component" value="Unassembled WGS sequence"/>
</dbReference>
<dbReference type="EMBL" id="JACHXK010000002">
    <property type="protein sequence ID" value="MBB3108884.1"/>
    <property type="molecule type" value="Genomic_DNA"/>
</dbReference>
<comment type="caution">
    <text evidence="1">The sequence shown here is derived from an EMBL/GenBank/DDBJ whole genome shotgun (WGS) entry which is preliminary data.</text>
</comment>
<gene>
    <name evidence="1" type="ORF">FHS18_000936</name>
</gene>
<keyword evidence="2" id="KW-1185">Reference proteome</keyword>
<sequence length="44" mass="4809">MHLARQTVRTDVAGTLPLPKGFTDMAGLFNGFFKNSPDLAKKES</sequence>
<protein>
    <submittedName>
        <fullName evidence="1">Uncharacterized protein</fullName>
    </submittedName>
</protein>
<evidence type="ECO:0000313" key="1">
    <source>
        <dbReference type="EMBL" id="MBB3108884.1"/>
    </source>
</evidence>
<evidence type="ECO:0000313" key="2">
    <source>
        <dbReference type="Proteomes" id="UP000570361"/>
    </source>
</evidence>
<organism evidence="1 2">
    <name type="scientific">Paenibacillus phyllosphaerae</name>
    <dbReference type="NCBI Taxonomy" id="274593"/>
    <lineage>
        <taxon>Bacteria</taxon>
        <taxon>Bacillati</taxon>
        <taxon>Bacillota</taxon>
        <taxon>Bacilli</taxon>
        <taxon>Bacillales</taxon>
        <taxon>Paenibacillaceae</taxon>
        <taxon>Paenibacillus</taxon>
    </lineage>
</organism>
<dbReference type="AlphaFoldDB" id="A0A7W5FLC8"/>
<accession>A0A7W5FLC8</accession>
<name>A0A7W5FLC8_9BACL</name>
<proteinExistence type="predicted"/>
<reference evidence="1 2" key="1">
    <citation type="submission" date="2020-08" db="EMBL/GenBank/DDBJ databases">
        <title>Genomic Encyclopedia of Type Strains, Phase III (KMG-III): the genomes of soil and plant-associated and newly described type strains.</title>
        <authorList>
            <person name="Whitman W."/>
        </authorList>
    </citation>
    <scope>NUCLEOTIDE SEQUENCE [LARGE SCALE GENOMIC DNA]</scope>
    <source>
        <strain evidence="1 2">CECT 5862</strain>
    </source>
</reference>